<evidence type="ECO:0000256" key="1">
    <source>
        <dbReference type="ARBA" id="ARBA00023157"/>
    </source>
</evidence>
<evidence type="ECO:0000259" key="2">
    <source>
        <dbReference type="PROSITE" id="PS50041"/>
    </source>
</evidence>
<dbReference type="InterPro" id="IPR001304">
    <property type="entry name" value="C-type_lectin-like"/>
</dbReference>
<dbReference type="CDD" id="cd00037">
    <property type="entry name" value="CLECT"/>
    <property type="match status" value="2"/>
</dbReference>
<dbReference type="InterPro" id="IPR016186">
    <property type="entry name" value="C-type_lectin-like/link_sf"/>
</dbReference>
<proteinExistence type="predicted"/>
<dbReference type="PANTHER" id="PTHR22991">
    <property type="entry name" value="PROTEIN CBG13490"/>
    <property type="match status" value="1"/>
</dbReference>
<dbReference type="AlphaFoldDB" id="A0A914EEB0"/>
<dbReference type="Gene3D" id="3.10.100.10">
    <property type="entry name" value="Mannose-Binding Protein A, subunit A"/>
    <property type="match status" value="2"/>
</dbReference>
<dbReference type="Proteomes" id="UP000887540">
    <property type="component" value="Unplaced"/>
</dbReference>
<dbReference type="SUPFAM" id="SSF56436">
    <property type="entry name" value="C-type lectin-like"/>
    <property type="match status" value="2"/>
</dbReference>
<dbReference type="PANTHER" id="PTHR22991:SF40">
    <property type="entry name" value="PROTEIN CBG13490"/>
    <property type="match status" value="1"/>
</dbReference>
<dbReference type="SMART" id="SM00034">
    <property type="entry name" value="CLECT"/>
    <property type="match status" value="2"/>
</dbReference>
<keyword evidence="1" id="KW-1015">Disulfide bond</keyword>
<reference evidence="4" key="1">
    <citation type="submission" date="2022-11" db="UniProtKB">
        <authorList>
            <consortium name="WormBaseParasite"/>
        </authorList>
    </citation>
    <scope>IDENTIFICATION</scope>
</reference>
<protein>
    <submittedName>
        <fullName evidence="4">C-type lectin domain-containing protein</fullName>
    </submittedName>
</protein>
<evidence type="ECO:0000313" key="4">
    <source>
        <dbReference type="WBParaSite" id="ACRNAN_scaffold764.g25588.t1"/>
    </source>
</evidence>
<feature type="domain" description="C-type lectin" evidence="2">
    <location>
        <begin position="201"/>
        <end position="325"/>
    </location>
</feature>
<dbReference type="Pfam" id="PF00059">
    <property type="entry name" value="Lectin_C"/>
    <property type="match status" value="1"/>
</dbReference>
<dbReference type="InterPro" id="IPR050976">
    <property type="entry name" value="Snaclec"/>
</dbReference>
<accession>A0A914EEB0</accession>
<dbReference type="WBParaSite" id="ACRNAN_scaffold764.g25588.t1">
    <property type="protein sequence ID" value="ACRNAN_scaffold764.g25588.t1"/>
    <property type="gene ID" value="ACRNAN_scaffold764.g25588"/>
</dbReference>
<name>A0A914EEB0_9BILA</name>
<dbReference type="PROSITE" id="PS50041">
    <property type="entry name" value="C_TYPE_LECTIN_2"/>
    <property type="match status" value="1"/>
</dbReference>
<organism evidence="3 4">
    <name type="scientific">Acrobeloides nanus</name>
    <dbReference type="NCBI Taxonomy" id="290746"/>
    <lineage>
        <taxon>Eukaryota</taxon>
        <taxon>Metazoa</taxon>
        <taxon>Ecdysozoa</taxon>
        <taxon>Nematoda</taxon>
        <taxon>Chromadorea</taxon>
        <taxon>Rhabditida</taxon>
        <taxon>Tylenchina</taxon>
        <taxon>Cephalobomorpha</taxon>
        <taxon>Cephaloboidea</taxon>
        <taxon>Cephalobidae</taxon>
        <taxon>Acrobeloides</taxon>
    </lineage>
</organism>
<dbReference type="InterPro" id="IPR016187">
    <property type="entry name" value="CTDL_fold"/>
</dbReference>
<keyword evidence="3" id="KW-1185">Reference proteome</keyword>
<evidence type="ECO:0000313" key="3">
    <source>
        <dbReference type="Proteomes" id="UP000887540"/>
    </source>
</evidence>
<sequence length="353" mass="39625">MSISLLFEVSRYVTDFICLSPSWILLIICKPLRMQVISIYFNTGFRSGGLKSNECYLLRAPATQQDEGDCENLGGHLTSIHDSATNDYIGGNLAKLVKANPLYTSDMVWIGGGSECFNDTYCRWYWEDETSFDFQAFAPGQNAKRNDQSTMYAVTFNISNNLWYAYDEDSPKYYNLFPYLCKVPPQAGPPPCPEGAFAGVNGDDCFMFHKDPVDWGTAKYNGCNDSKLASIQDAFENKLITSQLVNLSNNISTKVWLGGYTEYQCNSCHTNCGNYWNWDDGTDFSYTNFAPGHEDENPDQVLVINTLNGKWYGEGDTKKYPYLCKVRSSKSKSKKQQSLGGCPGKMSNVLGIF</sequence>